<evidence type="ECO:0000313" key="2">
    <source>
        <dbReference type="EMBL" id="REH48160.1"/>
    </source>
</evidence>
<dbReference type="SUPFAM" id="SSF51735">
    <property type="entry name" value="NAD(P)-binding Rossmann-fold domains"/>
    <property type="match status" value="1"/>
</dbReference>
<dbReference type="SMART" id="SM00829">
    <property type="entry name" value="PKS_ER"/>
    <property type="match status" value="1"/>
</dbReference>
<gene>
    <name evidence="2" type="ORF">BCF44_10518</name>
</gene>
<accession>A0A3E0HPD6</accession>
<comment type="caution">
    <text evidence="2">The sequence shown here is derived from an EMBL/GenBank/DDBJ whole genome shotgun (WGS) entry which is preliminary data.</text>
</comment>
<dbReference type="InterPro" id="IPR020843">
    <property type="entry name" value="ER"/>
</dbReference>
<dbReference type="EMBL" id="QUNO01000005">
    <property type="protein sequence ID" value="REH48160.1"/>
    <property type="molecule type" value="Genomic_DNA"/>
</dbReference>
<dbReference type="AlphaFoldDB" id="A0A3E0HPD6"/>
<evidence type="ECO:0000313" key="3">
    <source>
        <dbReference type="Proteomes" id="UP000256269"/>
    </source>
</evidence>
<dbReference type="Gene3D" id="3.40.50.720">
    <property type="entry name" value="NAD(P)-binding Rossmann-like Domain"/>
    <property type="match status" value="1"/>
</dbReference>
<dbReference type="OrthoDB" id="3175656at2"/>
<reference evidence="2 3" key="1">
    <citation type="submission" date="2018-08" db="EMBL/GenBank/DDBJ databases">
        <title>Genomic Encyclopedia of Archaeal and Bacterial Type Strains, Phase II (KMG-II): from individual species to whole genera.</title>
        <authorList>
            <person name="Goeker M."/>
        </authorList>
    </citation>
    <scope>NUCLEOTIDE SEQUENCE [LARGE SCALE GENOMIC DNA]</scope>
    <source>
        <strain evidence="2 3">DSM 45791</strain>
    </source>
</reference>
<dbReference type="InterPro" id="IPR011032">
    <property type="entry name" value="GroES-like_sf"/>
</dbReference>
<name>A0A3E0HPD6_9PSEU</name>
<dbReference type="GO" id="GO:0016491">
    <property type="term" value="F:oxidoreductase activity"/>
    <property type="evidence" value="ECO:0007669"/>
    <property type="project" value="InterPro"/>
</dbReference>
<feature type="domain" description="Enoyl reductase (ER)" evidence="1">
    <location>
        <begin position="11"/>
        <end position="320"/>
    </location>
</feature>
<dbReference type="RefSeq" id="WP_116174976.1">
    <property type="nucleotide sequence ID" value="NZ_CP144375.1"/>
</dbReference>
<dbReference type="InterPro" id="IPR052711">
    <property type="entry name" value="Zinc_ADH-like"/>
</dbReference>
<sequence>MWIYRFEDDFSMASLRRVRRPDPEPGPHDVVLRMRAAALNFRDLAIMRGEYHVKVGLPLVPLSDGAGEVLQVGSKVTRLRIGDLACPVYLPNWIDGPLRPQHGARRLGGPNDGVLSELMCLPEDEVVPMPGFLDPVEAATLPVAGVTAWHSLFELDRLRPDDAVLVQGSGGVSTIAIQLAAAAGARVIAVTRGRHADRLRELGAGEVLSRFDDVQADVALNVAGGETLTPMIAATRLGGRVHVVGYAADRIAELDIFTAIQHAVTIRVATGGSRADFEALATTIERQGIRPVVDRVFPLDDLADAVEHLERGGHLGKVVVAW</sequence>
<dbReference type="SUPFAM" id="SSF50129">
    <property type="entry name" value="GroES-like"/>
    <property type="match status" value="1"/>
</dbReference>
<dbReference type="PANTHER" id="PTHR45033">
    <property type="match status" value="1"/>
</dbReference>
<dbReference type="InterPro" id="IPR036291">
    <property type="entry name" value="NAD(P)-bd_dom_sf"/>
</dbReference>
<protein>
    <submittedName>
        <fullName evidence="2">D-arabinose 1-dehydrogenase-like Zn-dependent alcohol dehydrogenase</fullName>
    </submittedName>
</protein>
<dbReference type="Pfam" id="PF13602">
    <property type="entry name" value="ADH_zinc_N_2"/>
    <property type="match status" value="1"/>
</dbReference>
<proteinExistence type="predicted"/>
<dbReference type="InterPro" id="IPR013154">
    <property type="entry name" value="ADH-like_N"/>
</dbReference>
<dbReference type="PANTHER" id="PTHR45033:SF2">
    <property type="entry name" value="ZINC-TYPE ALCOHOL DEHYDROGENASE-LIKE PROTEIN C1773.06C"/>
    <property type="match status" value="1"/>
</dbReference>
<dbReference type="CDD" id="cd08276">
    <property type="entry name" value="MDR7"/>
    <property type="match status" value="1"/>
</dbReference>
<dbReference type="Proteomes" id="UP000256269">
    <property type="component" value="Unassembled WGS sequence"/>
</dbReference>
<organism evidence="2 3">
    <name type="scientific">Kutzneria buriramensis</name>
    <dbReference type="NCBI Taxonomy" id="1045776"/>
    <lineage>
        <taxon>Bacteria</taxon>
        <taxon>Bacillati</taxon>
        <taxon>Actinomycetota</taxon>
        <taxon>Actinomycetes</taxon>
        <taxon>Pseudonocardiales</taxon>
        <taxon>Pseudonocardiaceae</taxon>
        <taxon>Kutzneria</taxon>
    </lineage>
</organism>
<keyword evidence="3" id="KW-1185">Reference proteome</keyword>
<evidence type="ECO:0000259" key="1">
    <source>
        <dbReference type="SMART" id="SM00829"/>
    </source>
</evidence>
<dbReference type="Pfam" id="PF08240">
    <property type="entry name" value="ADH_N"/>
    <property type="match status" value="1"/>
</dbReference>
<dbReference type="Gene3D" id="3.90.180.10">
    <property type="entry name" value="Medium-chain alcohol dehydrogenases, catalytic domain"/>
    <property type="match status" value="1"/>
</dbReference>